<dbReference type="Pfam" id="PF03797">
    <property type="entry name" value="Autotransporter"/>
    <property type="match status" value="1"/>
</dbReference>
<dbReference type="InterPro" id="IPR036709">
    <property type="entry name" value="Autotransporte_beta_dom_sf"/>
</dbReference>
<comment type="caution">
    <text evidence="3">The sequence shown here is derived from an EMBL/GenBank/DDBJ whole genome shotgun (WGS) entry which is preliminary data.</text>
</comment>
<accession>A0ABQ1EU65</accession>
<organism evidence="3 4">
    <name type="scientific">Sphingobium fuliginis (strain ATCC 27551)</name>
    <dbReference type="NCBI Taxonomy" id="336203"/>
    <lineage>
        <taxon>Bacteria</taxon>
        <taxon>Pseudomonadati</taxon>
        <taxon>Pseudomonadota</taxon>
        <taxon>Alphaproteobacteria</taxon>
        <taxon>Sphingomonadales</taxon>
        <taxon>Sphingomonadaceae</taxon>
        <taxon>Sphingobium</taxon>
    </lineage>
</organism>
<evidence type="ECO:0000256" key="1">
    <source>
        <dbReference type="SAM" id="MobiDB-lite"/>
    </source>
</evidence>
<dbReference type="Proteomes" id="UP000628109">
    <property type="component" value="Unassembled WGS sequence"/>
</dbReference>
<dbReference type="EMBL" id="BMDU01000002">
    <property type="protein sequence ID" value="GFZ86217.1"/>
    <property type="molecule type" value="Genomic_DNA"/>
</dbReference>
<sequence length="1599" mass="156896">MAAPATVSVPTGAGTGAAVNADIATAITTPANPDLTVTIASGADISGASVGYDFVAGGFAAGQGDGAVNLTNDGRVTGLSFGGVGAASAANSFTATNNGEVVGGVSATDFGGAVSVTNNGTVGGSVVGSGFGDVTLANGLAGEVGGSLIGQALDAANVSITNAGTVDGDLDGSATTGTVSIANSGDVAGSAFASTSEGAISVTNAASGRISGDVSAGSESGAITIANNGQVLGQTDAFSRNTTFTSTGPTTTVSGTTTTTQSSTSQQTVGGDIDGTYAGINGSLNFGAGNDGSITQVSGTNSTATVTGTVYGDIYSEASGSSFATQNVAVSTDSRDAAGTGTVVNSSNNSFDVASTGGTSTVNISGTVAPGDSGRNGDVTSRGDTASAVNIAGGKVSGNVSSTSQGVAFNGAFTSEDTDTYDAGVFQGSTSVSGTQFNQARAGGDASVSLQGSSLVNGNVSVVGGASASAAIGSAAKIGQDVFVSTAVPTGPFAFTVGDASSTASSTRTTDASGDGTQVDTSLFTVSAPAVAADATLNNAGRIDGDATVAAGFGNATATITGTVGGSVNASAFASTSSSGSTSEYSVNGGLNTLTSQTFTDSFADAGGEANVVIDTAAALQGKGVPSVAGNVFASGVGGASITVGSGSVIGDAAAGTGGNLFANSLGESSSDETVTTYAADGFTPATVASTFSTAAVGGAASVTNNGTVLGDVEVQGLTSASLVNNGDLGTGGNLFSVSALDGNSTVTLSDTNPTNAGIRALAATVDAMPAGGIASFTNSGNAFGDVELEGLTGSFTNNGILTGSTTLGGSVFSGSATVDATINTTNVTVTPVAASQTYTVDQNGVSGGFNVTGAVSTQSEVASALSSLLSPAVPLDASQVDPAAFNLTVGGEAAIKTADIKSTINLNNGSITLGDIDAQRDDSGAFLTDTTVNLNGAGFLGASELRLADAATPANFTPAATLPEDAEGLFSPTAVRVLGVNTVNKTGAGTFVVTGAEYVPAEGSTPAGWTMDVGNFNVQAGEVQLDVAGADAVFGIKGNINNDATLVLGRRAPTFVQTVGNSIVTPGPEAIKGIELYQQGNYTQTANGTTVVGVNPSLVRFGNLSVNDGGAAPEVLGPITGGVSVPYFTTPTNAGVFSIPSSVTVDGNLNLAGKVAVTVSKDSLYSTGDGYTLFTYTGTGNVTATAAPTLSSQFVTFGLKHDATAKTVSIEATRNSYATGATNPNATSAAVGLDSALADVIARVKTDAAGGNGFASVTEIANAQDIANIAAGLDWRLNSAQAAQVFNELSSAEIYGSLAAVDQNAVFNTTVNRLAARRGYGEALGTQIWFNPSANFAKTGGTKSGASKIKTNSYGGAFGLDVAYQEDGAFGIGFGYGQHDVTAQGSPEKAQVRTYTIGAYATQGFGPFYGSFQAAYGFSKFEVERDLAILARTIEGDFKGKQLDASLELGYDFAARSGLVVTPYGKLALRRWSMNGFTEEGGAGIGLKVDHASKTVFSPVLGVKAGALLGDADGIAYRPYAKVQYSFQGSIGSDRTVQYLGGGDAFRLKGVDPDGNGLIELGVDASVNKRVNLFVSGGYGFGGHNSLGQVRGGISFGF</sequence>
<feature type="domain" description="Autotransporter" evidence="2">
    <location>
        <begin position="1322"/>
        <end position="1599"/>
    </location>
</feature>
<evidence type="ECO:0000313" key="4">
    <source>
        <dbReference type="Proteomes" id="UP000628109"/>
    </source>
</evidence>
<dbReference type="SMART" id="SM00869">
    <property type="entry name" value="Autotransporter"/>
    <property type="match status" value="1"/>
</dbReference>
<evidence type="ECO:0000313" key="3">
    <source>
        <dbReference type="EMBL" id="GFZ86217.1"/>
    </source>
</evidence>
<proteinExistence type="predicted"/>
<name>A0ABQ1EU65_SPHSA</name>
<dbReference type="PROSITE" id="PS51208">
    <property type="entry name" value="AUTOTRANSPORTER"/>
    <property type="match status" value="1"/>
</dbReference>
<gene>
    <name evidence="3" type="ORF">GCM10019071_14490</name>
</gene>
<protein>
    <recommendedName>
        <fullName evidence="2">Autotransporter domain-containing protein</fullName>
    </recommendedName>
</protein>
<dbReference type="Gene3D" id="2.40.128.130">
    <property type="entry name" value="Autotransporter beta-domain"/>
    <property type="match status" value="1"/>
</dbReference>
<reference evidence="4" key="1">
    <citation type="journal article" date="2019" name="Int. J. Syst. Evol. Microbiol.">
        <title>The Global Catalogue of Microorganisms (GCM) 10K type strain sequencing project: providing services to taxonomists for standard genome sequencing and annotation.</title>
        <authorList>
            <consortium name="The Broad Institute Genomics Platform"/>
            <consortium name="The Broad Institute Genome Sequencing Center for Infectious Disease"/>
            <person name="Wu L."/>
            <person name="Ma J."/>
        </authorList>
    </citation>
    <scope>NUCLEOTIDE SEQUENCE [LARGE SCALE GENOMIC DNA]</scope>
    <source>
        <strain evidence="4">CCM 7327</strain>
    </source>
</reference>
<feature type="region of interest" description="Disordered" evidence="1">
    <location>
        <begin position="362"/>
        <end position="382"/>
    </location>
</feature>
<dbReference type="InterPro" id="IPR005546">
    <property type="entry name" value="Autotransporte_beta"/>
</dbReference>
<dbReference type="SUPFAM" id="SSF103515">
    <property type="entry name" value="Autotransporter"/>
    <property type="match status" value="1"/>
</dbReference>
<evidence type="ECO:0000259" key="2">
    <source>
        <dbReference type="PROSITE" id="PS51208"/>
    </source>
</evidence>
<feature type="region of interest" description="Disordered" evidence="1">
    <location>
        <begin position="243"/>
        <end position="270"/>
    </location>
</feature>
<keyword evidence="4" id="KW-1185">Reference proteome</keyword>